<reference evidence="2 3" key="1">
    <citation type="submission" date="2016-10" db="EMBL/GenBank/DDBJ databases">
        <authorList>
            <person name="de Groot N.N."/>
        </authorList>
    </citation>
    <scope>NUCLEOTIDE SEQUENCE [LARGE SCALE GENOMIC DNA]</scope>
    <source>
        <strain evidence="2 3">CGMCC 1.5070</strain>
    </source>
</reference>
<evidence type="ECO:0000313" key="3">
    <source>
        <dbReference type="Proteomes" id="UP000199158"/>
    </source>
</evidence>
<dbReference type="OrthoDB" id="9789112at2"/>
<dbReference type="Proteomes" id="UP000199158">
    <property type="component" value="Unassembled WGS sequence"/>
</dbReference>
<accession>A0A1H8CSA5</accession>
<name>A0A1H8CSA5_9FIRM</name>
<evidence type="ECO:0000256" key="1">
    <source>
        <dbReference type="SAM" id="Phobius"/>
    </source>
</evidence>
<dbReference type="AlphaFoldDB" id="A0A1H8CSA5"/>
<gene>
    <name evidence="2" type="ORF">SAMN05216180_2277</name>
</gene>
<organism evidence="2 3">
    <name type="scientific">Hydrogenoanaerobacterium saccharovorans</name>
    <dbReference type="NCBI Taxonomy" id="474960"/>
    <lineage>
        <taxon>Bacteria</taxon>
        <taxon>Bacillati</taxon>
        <taxon>Bacillota</taxon>
        <taxon>Clostridia</taxon>
        <taxon>Eubacteriales</taxon>
        <taxon>Oscillospiraceae</taxon>
        <taxon>Hydrogenoanaerobacterium</taxon>
    </lineage>
</organism>
<keyword evidence="1" id="KW-0472">Membrane</keyword>
<feature type="transmembrane region" description="Helical" evidence="1">
    <location>
        <begin position="159"/>
        <end position="181"/>
    </location>
</feature>
<protein>
    <submittedName>
        <fullName evidence="2">Putative zincin peptidase</fullName>
    </submittedName>
</protein>
<feature type="transmembrane region" description="Helical" evidence="1">
    <location>
        <begin position="72"/>
        <end position="92"/>
    </location>
</feature>
<dbReference type="RefSeq" id="WP_092755162.1">
    <property type="nucleotide sequence ID" value="NZ_FOCG01000002.1"/>
</dbReference>
<evidence type="ECO:0000313" key="2">
    <source>
        <dbReference type="EMBL" id="SEM97208.1"/>
    </source>
</evidence>
<keyword evidence="3" id="KW-1185">Reference proteome</keyword>
<keyword evidence="1" id="KW-1133">Transmembrane helix</keyword>
<keyword evidence="1" id="KW-0812">Transmembrane</keyword>
<dbReference type="STRING" id="474960.SAMN05216180_2277"/>
<feature type="transmembrane region" description="Helical" evidence="1">
    <location>
        <begin position="132"/>
        <end position="153"/>
    </location>
</feature>
<dbReference type="Pfam" id="PF11667">
    <property type="entry name" value="DUF3267"/>
    <property type="match status" value="1"/>
</dbReference>
<feature type="transmembrane region" description="Helical" evidence="1">
    <location>
        <begin position="40"/>
        <end position="60"/>
    </location>
</feature>
<sequence length="202" mass="23098">MSKQKNREEQIRIEQYNKVCNEMLLQGYTKHNKTISVLKANVMALVTAGPVAFVCFFLYMLKWKVTSFTFTIWAPLVFLTISLICIFVHELLHGLTWALFCKDGWKSIHLGFMWRSLTPYCTCKEPLNFKSYLLGGLMPFFILGIVWFGVAYVRGNLLLLTLSLFNILAAGGDTTIALMLLKYRKACIIDHPTECGFVAFTK</sequence>
<proteinExistence type="predicted"/>
<dbReference type="InterPro" id="IPR021683">
    <property type="entry name" value="DUF3267"/>
</dbReference>
<dbReference type="EMBL" id="FOCG01000002">
    <property type="protein sequence ID" value="SEM97208.1"/>
    <property type="molecule type" value="Genomic_DNA"/>
</dbReference>